<evidence type="ECO:0000313" key="4">
    <source>
        <dbReference type="EMBL" id="RXG28657.1"/>
    </source>
</evidence>
<proteinExistence type="predicted"/>
<evidence type="ECO:0000313" key="5">
    <source>
        <dbReference type="EMBL" id="SHH50190.1"/>
    </source>
</evidence>
<dbReference type="PANTHER" id="PTHR44591">
    <property type="entry name" value="STRESS RESPONSE REGULATOR PROTEIN 1"/>
    <property type="match status" value="1"/>
</dbReference>
<keyword evidence="1 2" id="KW-0597">Phosphoprotein</keyword>
<evidence type="ECO:0000256" key="1">
    <source>
        <dbReference type="ARBA" id="ARBA00022553"/>
    </source>
</evidence>
<dbReference type="SMART" id="SM00448">
    <property type="entry name" value="REC"/>
    <property type="match status" value="1"/>
</dbReference>
<protein>
    <submittedName>
        <fullName evidence="5">Response regulator receiver domain-containing protein</fullName>
    </submittedName>
</protein>
<keyword evidence="7" id="KW-1185">Reference proteome</keyword>
<dbReference type="RefSeq" id="WP_072979714.1">
    <property type="nucleotide sequence ID" value="NZ_CAXPJH010000006.1"/>
</dbReference>
<dbReference type="EMBL" id="QOVN01000004">
    <property type="protein sequence ID" value="RXG28657.1"/>
    <property type="molecule type" value="Genomic_DNA"/>
</dbReference>
<organism evidence="5 6">
    <name type="scientific">Leeuwenhoekiella palythoae</name>
    <dbReference type="NCBI Taxonomy" id="573501"/>
    <lineage>
        <taxon>Bacteria</taxon>
        <taxon>Pseudomonadati</taxon>
        <taxon>Bacteroidota</taxon>
        <taxon>Flavobacteriia</taxon>
        <taxon>Flavobacteriales</taxon>
        <taxon>Flavobacteriaceae</taxon>
        <taxon>Leeuwenhoekiella</taxon>
    </lineage>
</organism>
<dbReference type="InterPro" id="IPR011006">
    <property type="entry name" value="CheY-like_superfamily"/>
</dbReference>
<dbReference type="SUPFAM" id="SSF52172">
    <property type="entry name" value="CheY-like"/>
    <property type="match status" value="1"/>
</dbReference>
<evidence type="ECO:0000313" key="7">
    <source>
        <dbReference type="Proteomes" id="UP000290037"/>
    </source>
</evidence>
<accession>A0A1M5THR0</accession>
<dbReference type="EMBL" id="FQXT01000001">
    <property type="protein sequence ID" value="SHH50190.1"/>
    <property type="molecule type" value="Genomic_DNA"/>
</dbReference>
<evidence type="ECO:0000313" key="6">
    <source>
        <dbReference type="Proteomes" id="UP000184240"/>
    </source>
</evidence>
<dbReference type="OrthoDB" id="673128at2"/>
<dbReference type="PANTHER" id="PTHR44591:SF3">
    <property type="entry name" value="RESPONSE REGULATORY DOMAIN-CONTAINING PROTEIN"/>
    <property type="match status" value="1"/>
</dbReference>
<sequence>MQGEVLIVDDDKTICLIHKYLLKTVHNIEPRFYTCAGDALKCIADSPNSSKYIIYLDINMPVLNGWDFLERLYQFKNKDRFSVILVTSSIDAVDKSKAKDYDLVQGYIEKPLNKPKISTLDQMIGNFS</sequence>
<evidence type="ECO:0000259" key="3">
    <source>
        <dbReference type="PROSITE" id="PS50110"/>
    </source>
</evidence>
<dbReference type="AlphaFoldDB" id="A0A1M5THR0"/>
<dbReference type="InterPro" id="IPR050595">
    <property type="entry name" value="Bact_response_regulator"/>
</dbReference>
<dbReference type="Gene3D" id="3.40.50.2300">
    <property type="match status" value="1"/>
</dbReference>
<dbReference type="STRING" id="573501.SAMN04487999_0357"/>
<feature type="domain" description="Response regulatory" evidence="3">
    <location>
        <begin position="4"/>
        <end position="125"/>
    </location>
</feature>
<dbReference type="Pfam" id="PF00072">
    <property type="entry name" value="Response_reg"/>
    <property type="match status" value="1"/>
</dbReference>
<dbReference type="GO" id="GO:0000160">
    <property type="term" value="P:phosphorelay signal transduction system"/>
    <property type="evidence" value="ECO:0007669"/>
    <property type="project" value="InterPro"/>
</dbReference>
<reference evidence="6" key="2">
    <citation type="submission" date="2016-11" db="EMBL/GenBank/DDBJ databases">
        <authorList>
            <person name="Varghese N."/>
            <person name="Submissions S."/>
        </authorList>
    </citation>
    <scope>NUCLEOTIDE SEQUENCE [LARGE SCALE GENOMIC DNA]</scope>
    <source>
        <strain evidence="6">DSM 19859</strain>
    </source>
</reference>
<name>A0A1M5THR0_9FLAO</name>
<evidence type="ECO:0000256" key="2">
    <source>
        <dbReference type="PROSITE-ProRule" id="PRU00169"/>
    </source>
</evidence>
<dbReference type="Proteomes" id="UP000290037">
    <property type="component" value="Unassembled WGS sequence"/>
</dbReference>
<feature type="modified residue" description="4-aspartylphosphate" evidence="2">
    <location>
        <position position="57"/>
    </location>
</feature>
<dbReference type="PROSITE" id="PS50110">
    <property type="entry name" value="RESPONSE_REGULATORY"/>
    <property type="match status" value="1"/>
</dbReference>
<reference evidence="4 7" key="3">
    <citation type="submission" date="2018-07" db="EMBL/GenBank/DDBJ databases">
        <title>Leeuwenhoekiella genomics.</title>
        <authorList>
            <person name="Tahon G."/>
            <person name="Willems A."/>
        </authorList>
    </citation>
    <scope>NUCLEOTIDE SEQUENCE [LARGE SCALE GENOMIC DNA]</scope>
    <source>
        <strain evidence="4 7">LMG 24856</strain>
    </source>
</reference>
<gene>
    <name evidence="4" type="ORF">DSM01_2118</name>
    <name evidence="5" type="ORF">SAMN04487999_0357</name>
</gene>
<dbReference type="Proteomes" id="UP000184240">
    <property type="component" value="Unassembled WGS sequence"/>
</dbReference>
<reference evidence="5" key="1">
    <citation type="submission" date="2016-11" db="EMBL/GenBank/DDBJ databases">
        <authorList>
            <person name="Jaros S."/>
            <person name="Januszkiewicz K."/>
            <person name="Wedrychowicz H."/>
        </authorList>
    </citation>
    <scope>NUCLEOTIDE SEQUENCE [LARGE SCALE GENOMIC DNA]</scope>
    <source>
        <strain evidence="5">DSM 19859</strain>
    </source>
</reference>
<dbReference type="InterPro" id="IPR001789">
    <property type="entry name" value="Sig_transdc_resp-reg_receiver"/>
</dbReference>